<feature type="domain" description="DUF7007" evidence="1">
    <location>
        <begin position="43"/>
        <end position="155"/>
    </location>
</feature>
<evidence type="ECO:0000313" key="3">
    <source>
        <dbReference type="Proteomes" id="UP000075573"/>
    </source>
</evidence>
<name>A0A149QY28_9PROT</name>
<dbReference type="EMBL" id="LHZB01000101">
    <property type="protein sequence ID" value="KXV02219.1"/>
    <property type="molecule type" value="Genomic_DNA"/>
</dbReference>
<dbReference type="Proteomes" id="UP000075573">
    <property type="component" value="Unassembled WGS sequence"/>
</dbReference>
<organism evidence="2 3">
    <name type="scientific">Gluconobacter potus</name>
    <dbReference type="NCBI Taxonomy" id="2724927"/>
    <lineage>
        <taxon>Bacteria</taxon>
        <taxon>Pseudomonadati</taxon>
        <taxon>Pseudomonadota</taxon>
        <taxon>Alphaproteobacteria</taxon>
        <taxon>Acetobacterales</taxon>
        <taxon>Acetobacteraceae</taxon>
        <taxon>Gluconobacter</taxon>
    </lineage>
</organism>
<evidence type="ECO:0000259" key="1">
    <source>
        <dbReference type="Pfam" id="PF22653"/>
    </source>
</evidence>
<comment type="caution">
    <text evidence="2">The sequence shown here is derived from an EMBL/GenBank/DDBJ whole genome shotgun (WGS) entry which is preliminary data.</text>
</comment>
<dbReference type="InterPro" id="IPR054276">
    <property type="entry name" value="DUF7007"/>
</dbReference>
<evidence type="ECO:0000313" key="2">
    <source>
        <dbReference type="EMBL" id="KXV02219.1"/>
    </source>
</evidence>
<dbReference type="AlphaFoldDB" id="A0A149QY28"/>
<gene>
    <name evidence="2" type="ORF">AD929_03485</name>
</gene>
<dbReference type="PATRIC" id="fig|442.7.peg.3183"/>
<proteinExistence type="predicted"/>
<reference evidence="2 3" key="1">
    <citation type="submission" date="2015-06" db="EMBL/GenBank/DDBJ databases">
        <title>Improved classification and identification of acetic acid bacteria using matrix-assisted laser desorption/ionization time-of-flight mass spectrometry; Gluconobacter nephelii and Gluconobacter uchimurae are later heterotypic synonyms of Gluconobacter japonicus and Gluconobacter oxydans, respectively.</title>
        <authorList>
            <person name="Li L."/>
            <person name="Cleenwerck I."/>
            <person name="De Vuyst L."/>
            <person name="Vandamme P."/>
        </authorList>
    </citation>
    <scope>NUCLEOTIDE SEQUENCE [LARGE SCALE GENOMIC DNA]</scope>
    <source>
        <strain evidence="2 3">LMG 1764</strain>
    </source>
</reference>
<dbReference type="Pfam" id="PF22653">
    <property type="entry name" value="DUF7007"/>
    <property type="match status" value="1"/>
</dbReference>
<sequence>MFFLIRKSRKLGELQAEAEELAGHRIELAGLDRKRGMCGSLGPVSSPWGKVQTVEQFAAEVFSVSTAGHGGMKLLGAMQRNMPASLKVKGGWYEEDAEWSKVATAYPDLFTSFERRHGEKTLRNSYPEAWEEFYGLKLKEGESVQRDQETFNERHKDDLIVTSALYSSEHPGFTEVWAQKGPRTFSYTGKEEPQYQFLVADDEYKARGPFGFVIDPDRHQQIGGESLTQSFKP</sequence>
<accession>A0A149QY28</accession>
<protein>
    <recommendedName>
        <fullName evidence="1">DUF7007 domain-containing protein</fullName>
    </recommendedName>
</protein>